<evidence type="ECO:0000256" key="2">
    <source>
        <dbReference type="ARBA" id="ARBA00022980"/>
    </source>
</evidence>
<comment type="similarity">
    <text evidence="1">Belongs to the universal ribosomal protein uL18 family.</text>
</comment>
<protein>
    <submittedName>
        <fullName evidence="4">50S ribosomal protein L18</fullName>
    </submittedName>
</protein>
<gene>
    <name evidence="4" type="ORF">CGI_10001908</name>
</gene>
<evidence type="ECO:0000313" key="4">
    <source>
        <dbReference type="EMBL" id="EKC28409.1"/>
    </source>
</evidence>
<name>K1QAY2_MAGGI</name>
<sequence length="103" mass="11641">MAEKKKKFGKKVFGSKERPRLCVYKSLRSLYAQVIDDVARVTYVAACVQGKKNLAAGKELAEKIFDGMKNKGIDKVCFDRNGKKYHGVLKVFADQLREKGIKL</sequence>
<keyword evidence="2 4" id="KW-0689">Ribosomal protein</keyword>
<evidence type="ECO:0000256" key="3">
    <source>
        <dbReference type="ARBA" id="ARBA00023274"/>
    </source>
</evidence>
<dbReference type="EMBL" id="JH817769">
    <property type="protein sequence ID" value="EKC28409.1"/>
    <property type="molecule type" value="Genomic_DNA"/>
</dbReference>
<dbReference type="Pfam" id="PF00861">
    <property type="entry name" value="Ribosomal_L18p"/>
    <property type="match status" value="1"/>
</dbReference>
<dbReference type="InParanoid" id="K1QAY2"/>
<dbReference type="PANTHER" id="PTHR12899">
    <property type="entry name" value="39S RIBOSOMAL PROTEIN L18, MITOCHONDRIAL"/>
    <property type="match status" value="1"/>
</dbReference>
<keyword evidence="3" id="KW-0687">Ribonucleoprotein</keyword>
<dbReference type="HOGENOM" id="CLU_098841_0_1_1"/>
<dbReference type="AlphaFoldDB" id="K1QAY2"/>
<organism evidence="4">
    <name type="scientific">Magallana gigas</name>
    <name type="common">Pacific oyster</name>
    <name type="synonym">Crassostrea gigas</name>
    <dbReference type="NCBI Taxonomy" id="29159"/>
    <lineage>
        <taxon>Eukaryota</taxon>
        <taxon>Metazoa</taxon>
        <taxon>Spiralia</taxon>
        <taxon>Lophotrochozoa</taxon>
        <taxon>Mollusca</taxon>
        <taxon>Bivalvia</taxon>
        <taxon>Autobranchia</taxon>
        <taxon>Pteriomorphia</taxon>
        <taxon>Ostreida</taxon>
        <taxon>Ostreoidea</taxon>
        <taxon>Ostreidae</taxon>
        <taxon>Magallana</taxon>
    </lineage>
</organism>
<dbReference type="SUPFAM" id="SSF53137">
    <property type="entry name" value="Translational machinery components"/>
    <property type="match status" value="1"/>
</dbReference>
<dbReference type="GO" id="GO:0006412">
    <property type="term" value="P:translation"/>
    <property type="evidence" value="ECO:0007669"/>
    <property type="project" value="InterPro"/>
</dbReference>
<dbReference type="PANTHER" id="PTHR12899:SF3">
    <property type="entry name" value="LARGE RIBOSOMAL SUBUNIT PROTEIN UL18M"/>
    <property type="match status" value="1"/>
</dbReference>
<dbReference type="GO" id="GO:0008097">
    <property type="term" value="F:5S rRNA binding"/>
    <property type="evidence" value="ECO:0007669"/>
    <property type="project" value="TreeGrafter"/>
</dbReference>
<dbReference type="GO" id="GO:0003735">
    <property type="term" value="F:structural constituent of ribosome"/>
    <property type="evidence" value="ECO:0007669"/>
    <property type="project" value="InterPro"/>
</dbReference>
<reference evidence="4" key="1">
    <citation type="journal article" date="2012" name="Nature">
        <title>The oyster genome reveals stress adaptation and complexity of shell formation.</title>
        <authorList>
            <person name="Zhang G."/>
            <person name="Fang X."/>
            <person name="Guo X."/>
            <person name="Li L."/>
            <person name="Luo R."/>
            <person name="Xu F."/>
            <person name="Yang P."/>
            <person name="Zhang L."/>
            <person name="Wang X."/>
            <person name="Qi H."/>
            <person name="Xiong Z."/>
            <person name="Que H."/>
            <person name="Xie Y."/>
            <person name="Holland P.W."/>
            <person name="Paps J."/>
            <person name="Zhu Y."/>
            <person name="Wu F."/>
            <person name="Chen Y."/>
            <person name="Wang J."/>
            <person name="Peng C."/>
            <person name="Meng J."/>
            <person name="Yang L."/>
            <person name="Liu J."/>
            <person name="Wen B."/>
            <person name="Zhang N."/>
            <person name="Huang Z."/>
            <person name="Zhu Q."/>
            <person name="Feng Y."/>
            <person name="Mount A."/>
            <person name="Hedgecock D."/>
            <person name="Xu Z."/>
            <person name="Liu Y."/>
            <person name="Domazet-Loso T."/>
            <person name="Du Y."/>
            <person name="Sun X."/>
            <person name="Zhang S."/>
            <person name="Liu B."/>
            <person name="Cheng P."/>
            <person name="Jiang X."/>
            <person name="Li J."/>
            <person name="Fan D."/>
            <person name="Wang W."/>
            <person name="Fu W."/>
            <person name="Wang T."/>
            <person name="Wang B."/>
            <person name="Zhang J."/>
            <person name="Peng Z."/>
            <person name="Li Y."/>
            <person name="Li N."/>
            <person name="Wang J."/>
            <person name="Chen M."/>
            <person name="He Y."/>
            <person name="Tan F."/>
            <person name="Song X."/>
            <person name="Zheng Q."/>
            <person name="Huang R."/>
            <person name="Yang H."/>
            <person name="Du X."/>
            <person name="Chen L."/>
            <person name="Yang M."/>
            <person name="Gaffney P.M."/>
            <person name="Wang S."/>
            <person name="Luo L."/>
            <person name="She Z."/>
            <person name="Ming Y."/>
            <person name="Huang W."/>
            <person name="Zhang S."/>
            <person name="Huang B."/>
            <person name="Zhang Y."/>
            <person name="Qu T."/>
            <person name="Ni P."/>
            <person name="Miao G."/>
            <person name="Wang J."/>
            <person name="Wang Q."/>
            <person name="Steinberg C.E."/>
            <person name="Wang H."/>
            <person name="Li N."/>
            <person name="Qian L."/>
            <person name="Zhang G."/>
            <person name="Li Y."/>
            <person name="Yang H."/>
            <person name="Liu X."/>
            <person name="Wang J."/>
            <person name="Yin Y."/>
            <person name="Wang J."/>
        </authorList>
    </citation>
    <scope>NUCLEOTIDE SEQUENCE [LARGE SCALE GENOMIC DNA]</scope>
    <source>
        <strain evidence="4">05x7-T-G4-1.051#20</strain>
    </source>
</reference>
<dbReference type="CDD" id="cd00432">
    <property type="entry name" value="Ribosomal_L18_L5e"/>
    <property type="match status" value="1"/>
</dbReference>
<dbReference type="GO" id="GO:0022625">
    <property type="term" value="C:cytosolic large ribosomal subunit"/>
    <property type="evidence" value="ECO:0007669"/>
    <property type="project" value="TreeGrafter"/>
</dbReference>
<dbReference type="InterPro" id="IPR005484">
    <property type="entry name" value="Ribosomal_uL18_bac/plant/anim"/>
</dbReference>
<accession>K1QAY2</accession>
<dbReference type="Gene3D" id="3.30.420.100">
    <property type="match status" value="1"/>
</dbReference>
<evidence type="ECO:0000256" key="1">
    <source>
        <dbReference type="ARBA" id="ARBA00007116"/>
    </source>
</evidence>
<dbReference type="InterPro" id="IPR057268">
    <property type="entry name" value="Ribosomal_L18"/>
</dbReference>
<proteinExistence type="inferred from homology"/>